<dbReference type="PANTHER" id="PTHR47331">
    <property type="entry name" value="PHD-TYPE DOMAIN-CONTAINING PROTEIN"/>
    <property type="match status" value="1"/>
</dbReference>
<feature type="region of interest" description="Disordered" evidence="1">
    <location>
        <begin position="138"/>
        <end position="160"/>
    </location>
</feature>
<accession>A0A0A9XIX7</accession>
<proteinExistence type="predicted"/>
<dbReference type="EMBL" id="GBHO01022952">
    <property type="protein sequence ID" value="JAG20652.1"/>
    <property type="molecule type" value="Transcribed_RNA"/>
</dbReference>
<evidence type="ECO:0000256" key="1">
    <source>
        <dbReference type="SAM" id="MobiDB-lite"/>
    </source>
</evidence>
<evidence type="ECO:0000313" key="2">
    <source>
        <dbReference type="EMBL" id="JAG20652.1"/>
    </source>
</evidence>
<feature type="non-terminal residue" evidence="2">
    <location>
        <position position="1"/>
    </location>
</feature>
<sequence length="160" mass="18029">DDLSKFVRERLIALQLAESSSTKINTTFSTTSTKQKQQYIKKNTTHANSLISSNVNGSRSSDENPKCIICCEGSHSLRKCNKFLSADVDQRHQLLQGWKGCRNCLSGYHPTKACTSKWTCRYCPKRHNSFLHRNFSTNVHQQSSPQQTNTTVSNSSKTPS</sequence>
<reference evidence="2" key="1">
    <citation type="journal article" date="2014" name="PLoS ONE">
        <title>Transcriptome-Based Identification of ABC Transporters in the Western Tarnished Plant Bug Lygus hesperus.</title>
        <authorList>
            <person name="Hull J.J."/>
            <person name="Chaney K."/>
            <person name="Geib S.M."/>
            <person name="Fabrick J.A."/>
            <person name="Brent C.S."/>
            <person name="Walsh D."/>
            <person name="Lavine L.C."/>
        </authorList>
    </citation>
    <scope>NUCLEOTIDE SEQUENCE</scope>
</reference>
<reference evidence="2" key="2">
    <citation type="submission" date="2014-07" db="EMBL/GenBank/DDBJ databases">
        <authorList>
            <person name="Hull J."/>
        </authorList>
    </citation>
    <scope>NUCLEOTIDE SEQUENCE</scope>
</reference>
<protein>
    <submittedName>
        <fullName evidence="2">Laminin subunit beta-2</fullName>
    </submittedName>
</protein>
<dbReference type="PANTHER" id="PTHR47331:SF1">
    <property type="entry name" value="GAG-LIKE PROTEIN"/>
    <property type="match status" value="1"/>
</dbReference>
<gene>
    <name evidence="2" type="primary">LAMB2_0</name>
    <name evidence="2" type="ORF">CM83_9100</name>
</gene>
<dbReference type="AlphaFoldDB" id="A0A0A9XIX7"/>
<name>A0A0A9XIX7_LYGHE</name>
<organism evidence="2">
    <name type="scientific">Lygus hesperus</name>
    <name type="common">Western plant bug</name>
    <dbReference type="NCBI Taxonomy" id="30085"/>
    <lineage>
        <taxon>Eukaryota</taxon>
        <taxon>Metazoa</taxon>
        <taxon>Ecdysozoa</taxon>
        <taxon>Arthropoda</taxon>
        <taxon>Hexapoda</taxon>
        <taxon>Insecta</taxon>
        <taxon>Pterygota</taxon>
        <taxon>Neoptera</taxon>
        <taxon>Paraneoptera</taxon>
        <taxon>Hemiptera</taxon>
        <taxon>Heteroptera</taxon>
        <taxon>Panheteroptera</taxon>
        <taxon>Cimicomorpha</taxon>
        <taxon>Miridae</taxon>
        <taxon>Mirini</taxon>
        <taxon>Lygus</taxon>
    </lineage>
</organism>
<feature type="non-terminal residue" evidence="2">
    <location>
        <position position="160"/>
    </location>
</feature>